<feature type="compositionally biased region" description="Polar residues" evidence="2">
    <location>
        <begin position="119"/>
        <end position="128"/>
    </location>
</feature>
<evidence type="ECO:0000313" key="3">
    <source>
        <dbReference type="EMBL" id="KAK7358036.1"/>
    </source>
</evidence>
<reference evidence="3 4" key="1">
    <citation type="submission" date="2024-01" db="EMBL/GenBank/DDBJ databases">
        <title>The genomes of 5 underutilized Papilionoideae crops provide insights into root nodulation and disease resistanc.</title>
        <authorList>
            <person name="Jiang F."/>
        </authorList>
    </citation>
    <scope>NUCLEOTIDE SEQUENCE [LARGE SCALE GENOMIC DNA]</scope>
    <source>
        <strain evidence="3">JINMINGXINNONG_FW02</strain>
        <tissue evidence="3">Leaves</tissue>
    </source>
</reference>
<evidence type="ECO:0000256" key="2">
    <source>
        <dbReference type="SAM" id="MobiDB-lite"/>
    </source>
</evidence>
<sequence>MMPHRFGLRVWNALRPKWESVKKKKKKKRSGKFEVMADVSDSQEHPVLESTELEIKKKRLLEELESALAPKDAAVKTVTALPSSLALGIEVIDETALLDSVVKNGGPKHSASRRRGGPKNNSNINNVGHSLKKIEERPKSKPTPKSGNDNNKYSRKELEALRFVNLTQQRKFWKAIHAAFQSAVASEYDSLASTPLPHNKPILSAAYCENRDSELQQMESSENITPVDPCSHTLMGEDGGSIVEECDEDNGSDDDYASIQRPAFLVDGEPNFDSGPPEDGWEYLRRVRWEADQIPKVKVAKLDRGKLNKEQSAYMPKIPDIAMCPEHLLPLKQWEDVFLAEFSTLRKNLSGLDGSSAIYSGNLRVDYPQIVGNDCGEFSGVMNKDVLLGNHLSIGKTNDVSANLTAEDKDRTQSPVNTESKTSVDQTSGSSPSPPLLSVISTMDSVTRVKTLLKRIRLLEGANTVTRDDCMWLFALCATVDTPLYADTCAALRSLLRRCASIRAGKVALDEEVVMLNILATISGRYFGQSEN</sequence>
<evidence type="ECO:0000313" key="4">
    <source>
        <dbReference type="Proteomes" id="UP001374584"/>
    </source>
</evidence>
<dbReference type="Gene3D" id="1.20.58.1070">
    <property type="match status" value="1"/>
</dbReference>
<proteinExistence type="inferred from homology"/>
<comment type="similarity">
    <text evidence="1">Belongs to the gemin-2 family.</text>
</comment>
<dbReference type="GO" id="GO:0032797">
    <property type="term" value="C:SMN complex"/>
    <property type="evidence" value="ECO:0007669"/>
    <property type="project" value="TreeGrafter"/>
</dbReference>
<dbReference type="AlphaFoldDB" id="A0AAN9MP74"/>
<keyword evidence="4" id="KW-1185">Reference proteome</keyword>
<feature type="region of interest" description="Disordered" evidence="2">
    <location>
        <begin position="102"/>
        <end position="154"/>
    </location>
</feature>
<gene>
    <name evidence="3" type="ORF">VNO80_17335</name>
</gene>
<feature type="region of interest" description="Disordered" evidence="2">
    <location>
        <begin position="403"/>
        <end position="435"/>
    </location>
</feature>
<dbReference type="Pfam" id="PF04938">
    <property type="entry name" value="SIP1"/>
    <property type="match status" value="1"/>
</dbReference>
<accession>A0AAN9MP74</accession>
<dbReference type="PANTHER" id="PTHR12794">
    <property type="entry name" value="GEMIN2"/>
    <property type="match status" value="1"/>
</dbReference>
<feature type="compositionally biased region" description="Polar residues" evidence="2">
    <location>
        <begin position="413"/>
        <end position="427"/>
    </location>
</feature>
<dbReference type="InterPro" id="IPR035426">
    <property type="entry name" value="Gemin2/Brr1"/>
</dbReference>
<evidence type="ECO:0008006" key="5">
    <source>
        <dbReference type="Google" id="ProtNLM"/>
    </source>
</evidence>
<dbReference type="EMBL" id="JAYMYR010000006">
    <property type="protein sequence ID" value="KAK7358036.1"/>
    <property type="molecule type" value="Genomic_DNA"/>
</dbReference>
<dbReference type="GO" id="GO:0000387">
    <property type="term" value="P:spliceosomal snRNP assembly"/>
    <property type="evidence" value="ECO:0007669"/>
    <property type="project" value="InterPro"/>
</dbReference>
<comment type="caution">
    <text evidence="3">The sequence shown here is derived from an EMBL/GenBank/DDBJ whole genome shotgun (WGS) entry which is preliminary data.</text>
</comment>
<name>A0AAN9MP74_PHACN</name>
<dbReference type="FunFam" id="1.20.58.1070:FF:000005">
    <property type="entry name" value="Spliceosome protein-like protein"/>
    <property type="match status" value="1"/>
</dbReference>
<dbReference type="PANTHER" id="PTHR12794:SF0">
    <property type="entry name" value="GEM-ASSOCIATED PROTEIN 2"/>
    <property type="match status" value="1"/>
</dbReference>
<protein>
    <recommendedName>
        <fullName evidence="5">Gem-associated protein 2</fullName>
    </recommendedName>
</protein>
<dbReference type="Proteomes" id="UP001374584">
    <property type="component" value="Unassembled WGS sequence"/>
</dbReference>
<organism evidence="3 4">
    <name type="scientific">Phaseolus coccineus</name>
    <name type="common">Scarlet runner bean</name>
    <name type="synonym">Phaseolus multiflorus</name>
    <dbReference type="NCBI Taxonomy" id="3886"/>
    <lineage>
        <taxon>Eukaryota</taxon>
        <taxon>Viridiplantae</taxon>
        <taxon>Streptophyta</taxon>
        <taxon>Embryophyta</taxon>
        <taxon>Tracheophyta</taxon>
        <taxon>Spermatophyta</taxon>
        <taxon>Magnoliopsida</taxon>
        <taxon>eudicotyledons</taxon>
        <taxon>Gunneridae</taxon>
        <taxon>Pentapetalae</taxon>
        <taxon>rosids</taxon>
        <taxon>fabids</taxon>
        <taxon>Fabales</taxon>
        <taxon>Fabaceae</taxon>
        <taxon>Papilionoideae</taxon>
        <taxon>50 kb inversion clade</taxon>
        <taxon>NPAAA clade</taxon>
        <taxon>indigoferoid/millettioid clade</taxon>
        <taxon>Phaseoleae</taxon>
        <taxon>Phaseolus</taxon>
    </lineage>
</organism>
<dbReference type="GO" id="GO:0005634">
    <property type="term" value="C:nucleus"/>
    <property type="evidence" value="ECO:0007669"/>
    <property type="project" value="TreeGrafter"/>
</dbReference>
<evidence type="ECO:0000256" key="1">
    <source>
        <dbReference type="ARBA" id="ARBA00025758"/>
    </source>
</evidence>